<keyword evidence="3" id="KW-1185">Reference proteome</keyword>
<dbReference type="InterPro" id="IPR003737">
    <property type="entry name" value="GlcNAc_PI_deacetylase-related"/>
</dbReference>
<keyword evidence="1" id="KW-0732">Signal</keyword>
<organism evidence="2 3">
    <name type="scientific">Tsuneonella litorea</name>
    <dbReference type="NCBI Taxonomy" id="2976475"/>
    <lineage>
        <taxon>Bacteria</taxon>
        <taxon>Pseudomonadati</taxon>
        <taxon>Pseudomonadota</taxon>
        <taxon>Alphaproteobacteria</taxon>
        <taxon>Sphingomonadales</taxon>
        <taxon>Erythrobacteraceae</taxon>
        <taxon>Tsuneonella</taxon>
    </lineage>
</organism>
<dbReference type="PANTHER" id="PTHR12993:SF11">
    <property type="entry name" value="N-ACETYLGLUCOSAMINYL-PHOSPHATIDYLINOSITOL DE-N-ACETYLASE"/>
    <property type="match status" value="1"/>
</dbReference>
<dbReference type="Gene3D" id="3.40.50.10320">
    <property type="entry name" value="LmbE-like"/>
    <property type="match status" value="1"/>
</dbReference>
<feature type="chain" id="PRO_5040802349" evidence="1">
    <location>
        <begin position="25"/>
        <end position="275"/>
    </location>
</feature>
<dbReference type="RefSeq" id="WP_259963070.1">
    <property type="nucleotide sequence ID" value="NZ_JAOAMV010000007.1"/>
</dbReference>
<reference evidence="2" key="1">
    <citation type="submission" date="2022-09" db="EMBL/GenBank/DDBJ databases">
        <title>The genome sequence of Tsuneonella sp. YG55.</title>
        <authorList>
            <person name="Liu Y."/>
        </authorList>
    </citation>
    <scope>NUCLEOTIDE SEQUENCE</scope>
    <source>
        <strain evidence="2">YG55</strain>
    </source>
</reference>
<protein>
    <submittedName>
        <fullName evidence="2">PIG-L family deacetylase</fullName>
    </submittedName>
</protein>
<name>A0A9X2W2N2_9SPHN</name>
<dbReference type="Proteomes" id="UP001142648">
    <property type="component" value="Unassembled WGS sequence"/>
</dbReference>
<sequence length="275" mass="28610">MRTLFLLPLLAGCAASAPPGPASAPAARTATPRILAVFAHPDDESVVSPALANAARRGARVRIVYATRGDASAPETTLAPGPAIAARRTEEAVCASRALGAADPILYDFGDGKLGEIVRPPAGTLGRLRDSLAATLADERPDIVITWGPDGGYGHPDHRLVTAVVTQVVAGADRRPLLLYAAMERGSLPDQPQIAAMGWAETAPDLLTVRSRFTAGDLAAAARAFECHASQYDAASRAALPALFGSSVWKDGVHFRPALDPAAGEDLFDLARPAR</sequence>
<dbReference type="InterPro" id="IPR024078">
    <property type="entry name" value="LmbE-like_dom_sf"/>
</dbReference>
<gene>
    <name evidence="2" type="ORF">N0B51_13420</name>
</gene>
<dbReference type="Pfam" id="PF02585">
    <property type="entry name" value="PIG-L"/>
    <property type="match status" value="1"/>
</dbReference>
<accession>A0A9X2W2N2</accession>
<dbReference type="EMBL" id="JAOAMV010000007">
    <property type="protein sequence ID" value="MCT2559977.1"/>
    <property type="molecule type" value="Genomic_DNA"/>
</dbReference>
<evidence type="ECO:0000313" key="3">
    <source>
        <dbReference type="Proteomes" id="UP001142648"/>
    </source>
</evidence>
<evidence type="ECO:0000256" key="1">
    <source>
        <dbReference type="SAM" id="SignalP"/>
    </source>
</evidence>
<proteinExistence type="predicted"/>
<dbReference type="GO" id="GO:0016811">
    <property type="term" value="F:hydrolase activity, acting on carbon-nitrogen (but not peptide) bonds, in linear amides"/>
    <property type="evidence" value="ECO:0007669"/>
    <property type="project" value="TreeGrafter"/>
</dbReference>
<dbReference type="SUPFAM" id="SSF102588">
    <property type="entry name" value="LmbE-like"/>
    <property type="match status" value="1"/>
</dbReference>
<feature type="signal peptide" evidence="1">
    <location>
        <begin position="1"/>
        <end position="24"/>
    </location>
</feature>
<comment type="caution">
    <text evidence="2">The sequence shown here is derived from an EMBL/GenBank/DDBJ whole genome shotgun (WGS) entry which is preliminary data.</text>
</comment>
<dbReference type="AlphaFoldDB" id="A0A9X2W2N2"/>
<dbReference type="PANTHER" id="PTHR12993">
    <property type="entry name" value="N-ACETYLGLUCOSAMINYL-PHOSPHATIDYLINOSITOL DE-N-ACETYLASE-RELATED"/>
    <property type="match status" value="1"/>
</dbReference>
<evidence type="ECO:0000313" key="2">
    <source>
        <dbReference type="EMBL" id="MCT2559977.1"/>
    </source>
</evidence>